<dbReference type="GO" id="GO:0032259">
    <property type="term" value="P:methylation"/>
    <property type="evidence" value="ECO:0007669"/>
    <property type="project" value="UniProtKB-KW"/>
</dbReference>
<dbReference type="InterPro" id="IPR041698">
    <property type="entry name" value="Methyltransf_25"/>
</dbReference>
<feature type="domain" description="Methyltransferase" evidence="1">
    <location>
        <begin position="40"/>
        <end position="127"/>
    </location>
</feature>
<proteinExistence type="predicted"/>
<keyword evidence="3" id="KW-1185">Reference proteome</keyword>
<protein>
    <submittedName>
        <fullName evidence="2">Class I SAM-dependent methyltransferase</fullName>
        <ecNumber evidence="2">2.1.-.-</ecNumber>
    </submittedName>
</protein>
<reference evidence="3" key="1">
    <citation type="submission" date="2023-07" db="EMBL/GenBank/DDBJ databases">
        <title>30 novel species of actinomycetes from the DSMZ collection.</title>
        <authorList>
            <person name="Nouioui I."/>
        </authorList>
    </citation>
    <scope>NUCLEOTIDE SEQUENCE [LARGE SCALE GENOMIC DNA]</scope>
    <source>
        <strain evidence="3">DSM 44743</strain>
    </source>
</reference>
<dbReference type="RefSeq" id="WP_311512707.1">
    <property type="nucleotide sequence ID" value="NZ_JAVREP010000011.1"/>
</dbReference>
<dbReference type="EMBL" id="JAVREP010000011">
    <property type="protein sequence ID" value="MDT0330122.1"/>
    <property type="molecule type" value="Genomic_DNA"/>
</dbReference>
<comment type="caution">
    <text evidence="2">The sequence shown here is derived from an EMBL/GenBank/DDBJ whole genome shotgun (WGS) entry which is preliminary data.</text>
</comment>
<sequence length="262" mass="28237">MNTVETEEFAPEWLAAREGVDALARSHGPLPVLAEHHRVVADLGCGTGSLGRWTAARAPGVERWLLFDRDPRLLALAADRVPGRVETRLVELARLRAADLTGVTLVAASALLDLLTAEEVRAVTDAVASTGCPAWFTLSVAGRVALTPEDPLDGAVTAAFNAHQRRAQRLGPDAIDATIDAFARRGYRATTFPSPWRLGPDHPEVTGMWLRGWAGAAAEQAPDLPVADYLRRRLAALEQGRLTAVVHHDDLLLMPPEPGDRP</sequence>
<evidence type="ECO:0000313" key="2">
    <source>
        <dbReference type="EMBL" id="MDT0330122.1"/>
    </source>
</evidence>
<keyword evidence="2" id="KW-0808">Transferase</keyword>
<evidence type="ECO:0000259" key="1">
    <source>
        <dbReference type="Pfam" id="PF13649"/>
    </source>
</evidence>
<dbReference type="GO" id="GO:0008168">
    <property type="term" value="F:methyltransferase activity"/>
    <property type="evidence" value="ECO:0007669"/>
    <property type="project" value="UniProtKB-KW"/>
</dbReference>
<accession>A0ABU2MBQ9</accession>
<gene>
    <name evidence="2" type="ORF">RM479_17050</name>
</gene>
<dbReference type="Gene3D" id="3.40.50.150">
    <property type="entry name" value="Vaccinia Virus protein VP39"/>
    <property type="match status" value="1"/>
</dbReference>
<dbReference type="Pfam" id="PF13649">
    <property type="entry name" value="Methyltransf_25"/>
    <property type="match status" value="1"/>
</dbReference>
<dbReference type="Proteomes" id="UP001183390">
    <property type="component" value="Unassembled WGS sequence"/>
</dbReference>
<organism evidence="2 3">
    <name type="scientific">Nocardiopsis lambiniae</name>
    <dbReference type="NCBI Taxonomy" id="3075539"/>
    <lineage>
        <taxon>Bacteria</taxon>
        <taxon>Bacillati</taxon>
        <taxon>Actinomycetota</taxon>
        <taxon>Actinomycetes</taxon>
        <taxon>Streptosporangiales</taxon>
        <taxon>Nocardiopsidaceae</taxon>
        <taxon>Nocardiopsis</taxon>
    </lineage>
</organism>
<name>A0ABU2MBQ9_9ACTN</name>
<dbReference type="EC" id="2.1.-.-" evidence="2"/>
<evidence type="ECO:0000313" key="3">
    <source>
        <dbReference type="Proteomes" id="UP001183390"/>
    </source>
</evidence>
<keyword evidence="2" id="KW-0489">Methyltransferase</keyword>
<dbReference type="InterPro" id="IPR029063">
    <property type="entry name" value="SAM-dependent_MTases_sf"/>
</dbReference>
<dbReference type="SUPFAM" id="SSF53335">
    <property type="entry name" value="S-adenosyl-L-methionine-dependent methyltransferases"/>
    <property type="match status" value="1"/>
</dbReference>